<dbReference type="PANTHER" id="PTHR43249:SF1">
    <property type="entry name" value="D-GLUCOSIDE 3-DEHYDROGENASE"/>
    <property type="match status" value="1"/>
</dbReference>
<protein>
    <submittedName>
        <fullName evidence="3">Predicted dehydrogenases and related proteins</fullName>
    </submittedName>
</protein>
<dbReference type="SUPFAM" id="SSF51735">
    <property type="entry name" value="NAD(P)-binding Rossmann-fold domains"/>
    <property type="match status" value="1"/>
</dbReference>
<dbReference type="InterPro" id="IPR036291">
    <property type="entry name" value="NAD(P)-bd_dom_sf"/>
</dbReference>
<organism evidence="3 4">
    <name type="scientific">Chthonomonas calidirosea (strain DSM 23976 / ICMP 18418 / T49)</name>
    <dbReference type="NCBI Taxonomy" id="1303518"/>
    <lineage>
        <taxon>Bacteria</taxon>
        <taxon>Bacillati</taxon>
        <taxon>Armatimonadota</taxon>
        <taxon>Chthonomonadia</taxon>
        <taxon>Chthonomonadales</taxon>
        <taxon>Chthonomonadaceae</taxon>
        <taxon>Chthonomonas</taxon>
    </lineage>
</organism>
<sequence length="348" mass="38295">MPKDKVRVGFIGCGGISRAHLPHLSKWDDVELVAFCDIVVERAKKRSEEYGGGNVYDDAATMLKKEQLDAAYILIPTYAHGAPERACIEAGVHFLVEKPLGLYPDDLRKLSKEVTASGLIASAGFMNRYRKSVNRVRELLKGDTGILLDGGWIGGPPLQREGDYFANNPIGLWWPVKEKSGGQMVEQVIHTVDLARYLMGEVVEVFAFAARGFNQKLPNLVSNYNLDDAMVMSLQFESGAVGNIMSCCATQQGGGVFLNIWASKHTAKFTEWAHHVQIYRHNEPGTEEIRGDIEDIFAKEDRAFIDAVKSGDASGILCPYADGVRSTLVALAGNESVETGKPVRVRYE</sequence>
<dbReference type="AlphaFoldDB" id="S0EXM7"/>
<dbReference type="eggNOG" id="COG0673">
    <property type="taxonomic scope" value="Bacteria"/>
</dbReference>
<feature type="domain" description="GFO/IDH/MocA-like oxidoreductase" evidence="2">
    <location>
        <begin position="158"/>
        <end position="265"/>
    </location>
</feature>
<feature type="domain" description="Gfo/Idh/MocA-like oxidoreductase N-terminal" evidence="1">
    <location>
        <begin position="6"/>
        <end position="124"/>
    </location>
</feature>
<dbReference type="SUPFAM" id="SSF55347">
    <property type="entry name" value="Glyceraldehyde-3-phosphate dehydrogenase-like, C-terminal domain"/>
    <property type="match status" value="1"/>
</dbReference>
<evidence type="ECO:0000259" key="2">
    <source>
        <dbReference type="Pfam" id="PF22725"/>
    </source>
</evidence>
<dbReference type="Pfam" id="PF22725">
    <property type="entry name" value="GFO_IDH_MocA_C3"/>
    <property type="match status" value="1"/>
</dbReference>
<dbReference type="InterPro" id="IPR000683">
    <property type="entry name" value="Gfo/Idh/MocA-like_OxRdtase_N"/>
</dbReference>
<dbReference type="GO" id="GO:0000166">
    <property type="term" value="F:nucleotide binding"/>
    <property type="evidence" value="ECO:0007669"/>
    <property type="project" value="InterPro"/>
</dbReference>
<dbReference type="Proteomes" id="UP000014227">
    <property type="component" value="Chromosome I"/>
</dbReference>
<reference evidence="4" key="1">
    <citation type="submission" date="2013-03" db="EMBL/GenBank/DDBJ databases">
        <title>Genome sequence of Chthonomonas calidirosea, the first sequenced genome from the Armatimonadetes phylum (formally candidate division OP10).</title>
        <authorList>
            <person name="Lee K.C.Y."/>
            <person name="Morgan X.C."/>
            <person name="Dunfield P.F."/>
            <person name="Tamas I."/>
            <person name="Houghton K.M."/>
            <person name="Vyssotski M."/>
            <person name="Ryan J.L.J."/>
            <person name="Lagutin K."/>
            <person name="McDonald I.R."/>
            <person name="Stott M.B."/>
        </authorList>
    </citation>
    <scope>NUCLEOTIDE SEQUENCE [LARGE SCALE GENOMIC DNA]</scope>
    <source>
        <strain evidence="4">DSM 23976 / ICMP 18418 / T49</strain>
    </source>
</reference>
<dbReference type="InterPro" id="IPR052515">
    <property type="entry name" value="Gfo/Idh/MocA_Oxidoreductase"/>
</dbReference>
<dbReference type="RefSeq" id="WP_016483759.1">
    <property type="nucleotide sequence ID" value="NC_021487.1"/>
</dbReference>
<dbReference type="PATRIC" id="fig|1303518.3.peg.2546"/>
<dbReference type="Gene3D" id="3.40.50.720">
    <property type="entry name" value="NAD(P)-binding Rossmann-like Domain"/>
    <property type="match status" value="1"/>
</dbReference>
<evidence type="ECO:0000313" key="4">
    <source>
        <dbReference type="Proteomes" id="UP000014227"/>
    </source>
</evidence>
<gene>
    <name evidence="3" type="ORF">CCALI_02448</name>
</gene>
<evidence type="ECO:0000313" key="3">
    <source>
        <dbReference type="EMBL" id="CCW36247.1"/>
    </source>
</evidence>
<dbReference type="InParanoid" id="S0EXM7"/>
<dbReference type="OrthoDB" id="9815825at2"/>
<dbReference type="STRING" id="454171.CP488_01641"/>
<evidence type="ECO:0000259" key="1">
    <source>
        <dbReference type="Pfam" id="PF01408"/>
    </source>
</evidence>
<dbReference type="EMBL" id="HF951689">
    <property type="protein sequence ID" value="CCW36247.1"/>
    <property type="molecule type" value="Genomic_DNA"/>
</dbReference>
<dbReference type="KEGG" id="ccz:CCALI_02448"/>
<dbReference type="Pfam" id="PF01408">
    <property type="entry name" value="GFO_IDH_MocA"/>
    <property type="match status" value="1"/>
</dbReference>
<dbReference type="HOGENOM" id="CLU_023194_1_2_0"/>
<name>S0EXM7_CHTCT</name>
<dbReference type="InterPro" id="IPR055170">
    <property type="entry name" value="GFO_IDH_MocA-like_dom"/>
</dbReference>
<keyword evidence="4" id="KW-1185">Reference proteome</keyword>
<dbReference type="PANTHER" id="PTHR43249">
    <property type="entry name" value="UDP-N-ACETYL-2-AMINO-2-DEOXY-D-GLUCURONATE OXIDASE"/>
    <property type="match status" value="1"/>
</dbReference>
<proteinExistence type="predicted"/>
<accession>S0EXM7</accession>
<dbReference type="Gene3D" id="3.30.360.10">
    <property type="entry name" value="Dihydrodipicolinate Reductase, domain 2"/>
    <property type="match status" value="1"/>
</dbReference>